<protein>
    <recommendedName>
        <fullName evidence="3">Alpha/beta hydrolase fold-3 domain-containing protein</fullName>
    </recommendedName>
</protein>
<proteinExistence type="inferred from homology"/>
<gene>
    <name evidence="4" type="ORF">Nepgr_011873</name>
</gene>
<feature type="domain" description="Alpha/beta hydrolase fold-3" evidence="3">
    <location>
        <begin position="74"/>
        <end position="277"/>
    </location>
</feature>
<dbReference type="InterPro" id="IPR002168">
    <property type="entry name" value="Lipase_GDXG_HIS_AS"/>
</dbReference>
<comment type="similarity">
    <text evidence="1">Belongs to the 'GDXG' lipolytic enzyme family.</text>
</comment>
<dbReference type="Gene3D" id="3.40.50.1820">
    <property type="entry name" value="alpha/beta hydrolase"/>
    <property type="match status" value="1"/>
</dbReference>
<reference evidence="4" key="1">
    <citation type="submission" date="2023-05" db="EMBL/GenBank/DDBJ databases">
        <title>Nepenthes gracilis genome sequencing.</title>
        <authorList>
            <person name="Fukushima K."/>
        </authorList>
    </citation>
    <scope>NUCLEOTIDE SEQUENCE</scope>
    <source>
        <strain evidence="4">SING2019-196</strain>
    </source>
</reference>
<evidence type="ECO:0000313" key="4">
    <source>
        <dbReference type="EMBL" id="GMH10032.1"/>
    </source>
</evidence>
<keyword evidence="2" id="KW-0378">Hydrolase</keyword>
<dbReference type="InterPro" id="IPR029058">
    <property type="entry name" value="AB_hydrolase_fold"/>
</dbReference>
<organism evidence="4 5">
    <name type="scientific">Nepenthes gracilis</name>
    <name type="common">Slender pitcher plant</name>
    <dbReference type="NCBI Taxonomy" id="150966"/>
    <lineage>
        <taxon>Eukaryota</taxon>
        <taxon>Viridiplantae</taxon>
        <taxon>Streptophyta</taxon>
        <taxon>Embryophyta</taxon>
        <taxon>Tracheophyta</taxon>
        <taxon>Spermatophyta</taxon>
        <taxon>Magnoliopsida</taxon>
        <taxon>eudicotyledons</taxon>
        <taxon>Gunneridae</taxon>
        <taxon>Pentapetalae</taxon>
        <taxon>Caryophyllales</taxon>
        <taxon>Nepenthaceae</taxon>
        <taxon>Nepenthes</taxon>
    </lineage>
</organism>
<dbReference type="PANTHER" id="PTHR23024:SF582">
    <property type="entry name" value="CARBOXYLESTERASE 12-RELATED"/>
    <property type="match status" value="1"/>
</dbReference>
<comment type="caution">
    <text evidence="4">The sequence shown here is derived from an EMBL/GenBank/DDBJ whole genome shotgun (WGS) entry which is preliminary data.</text>
</comment>
<dbReference type="Pfam" id="PF07859">
    <property type="entry name" value="Abhydrolase_3"/>
    <property type="match status" value="1"/>
</dbReference>
<evidence type="ECO:0000256" key="1">
    <source>
        <dbReference type="ARBA" id="ARBA00010515"/>
    </source>
</evidence>
<evidence type="ECO:0000313" key="5">
    <source>
        <dbReference type="Proteomes" id="UP001279734"/>
    </source>
</evidence>
<dbReference type="SUPFAM" id="SSF53474">
    <property type="entry name" value="alpha/beta-Hydrolases"/>
    <property type="match status" value="1"/>
</dbReference>
<dbReference type="AlphaFoldDB" id="A0AAD3XMC5"/>
<dbReference type="PROSITE" id="PS01173">
    <property type="entry name" value="LIPASE_GDXG_HIS"/>
    <property type="match status" value="1"/>
</dbReference>
<dbReference type="EMBL" id="BSYO01000009">
    <property type="protein sequence ID" value="GMH10032.1"/>
    <property type="molecule type" value="Genomic_DNA"/>
</dbReference>
<sequence>MESSKSEIVEEFRFFHVFKDGRLEFRIPQSTDTVPPSDDPITGVRSKDVAVSPDVSARIFLPKIPNSNTKLPLLFYIHGGGFCIQSPFSTQYHNYVQNLAARANVIAVSVDYGLFPKRPIPACYEDSWAALQWVASHANGGGPDPWLNDHADLARVFIGGDSAGGNISHTLASRVGSIGLPGVRVVGAILGHPYFGGTDDDKMWLYMCPTNKGLTDARLKPAAEDLERFGCERVLVFVAEKDHLVDVGKAYVEELKKSGWKGTVEIVENKERQHCFHLHNPQDEQAIAIQKRIVSFIHQP</sequence>
<evidence type="ECO:0000259" key="3">
    <source>
        <dbReference type="Pfam" id="PF07859"/>
    </source>
</evidence>
<name>A0AAD3XMC5_NEPGR</name>
<dbReference type="PANTHER" id="PTHR23024">
    <property type="entry name" value="ARYLACETAMIDE DEACETYLASE"/>
    <property type="match status" value="1"/>
</dbReference>
<dbReference type="GO" id="GO:0016787">
    <property type="term" value="F:hydrolase activity"/>
    <property type="evidence" value="ECO:0007669"/>
    <property type="project" value="UniProtKB-KW"/>
</dbReference>
<accession>A0AAD3XMC5</accession>
<dbReference type="InterPro" id="IPR013094">
    <property type="entry name" value="AB_hydrolase_3"/>
</dbReference>
<keyword evidence="5" id="KW-1185">Reference proteome</keyword>
<evidence type="ECO:0000256" key="2">
    <source>
        <dbReference type="ARBA" id="ARBA00022801"/>
    </source>
</evidence>
<dbReference type="Proteomes" id="UP001279734">
    <property type="component" value="Unassembled WGS sequence"/>
</dbReference>
<dbReference type="InterPro" id="IPR050466">
    <property type="entry name" value="Carboxylest/Gibb_receptor"/>
</dbReference>